<evidence type="ECO:0000313" key="1">
    <source>
        <dbReference type="EMBL" id="KAH9384509.1"/>
    </source>
</evidence>
<dbReference type="OrthoDB" id="6480746at2759"/>
<dbReference type="EMBL" id="JABSTR010002609">
    <property type="protein sequence ID" value="KAH9384509.1"/>
    <property type="molecule type" value="Genomic_DNA"/>
</dbReference>
<protein>
    <submittedName>
        <fullName evidence="1">Uncharacterized protein</fullName>
    </submittedName>
</protein>
<sequence>MQKAIAESEEMFNRAHEEDKVHSLGELIGHLRSNEMKFWNIIEKEERLVIVHIVDDEAPWLKYSVCVKGDMQDMPCTRP</sequence>
<dbReference type="OMA" id="NEMKFWN"/>
<accession>A0A9J6HCH7</accession>
<name>A0A9J6HCH7_HAELO</name>
<dbReference type="AlphaFoldDB" id="A0A9J6HCH7"/>
<evidence type="ECO:0000313" key="2">
    <source>
        <dbReference type="Proteomes" id="UP000821853"/>
    </source>
</evidence>
<dbReference type="VEuPathDB" id="VectorBase:HLOH_062313"/>
<proteinExistence type="predicted"/>
<keyword evidence="2" id="KW-1185">Reference proteome</keyword>
<organism evidence="1 2">
    <name type="scientific">Haemaphysalis longicornis</name>
    <name type="common">Bush tick</name>
    <dbReference type="NCBI Taxonomy" id="44386"/>
    <lineage>
        <taxon>Eukaryota</taxon>
        <taxon>Metazoa</taxon>
        <taxon>Ecdysozoa</taxon>
        <taxon>Arthropoda</taxon>
        <taxon>Chelicerata</taxon>
        <taxon>Arachnida</taxon>
        <taxon>Acari</taxon>
        <taxon>Parasitiformes</taxon>
        <taxon>Ixodida</taxon>
        <taxon>Ixodoidea</taxon>
        <taxon>Ixodidae</taxon>
        <taxon>Haemaphysalinae</taxon>
        <taxon>Haemaphysalis</taxon>
    </lineage>
</organism>
<reference evidence="1 2" key="1">
    <citation type="journal article" date="2020" name="Cell">
        <title>Large-Scale Comparative Analyses of Tick Genomes Elucidate Their Genetic Diversity and Vector Capacities.</title>
        <authorList>
            <consortium name="Tick Genome and Microbiome Consortium (TIGMIC)"/>
            <person name="Jia N."/>
            <person name="Wang J."/>
            <person name="Shi W."/>
            <person name="Du L."/>
            <person name="Sun Y."/>
            <person name="Zhan W."/>
            <person name="Jiang J.F."/>
            <person name="Wang Q."/>
            <person name="Zhang B."/>
            <person name="Ji P."/>
            <person name="Bell-Sakyi L."/>
            <person name="Cui X.M."/>
            <person name="Yuan T.T."/>
            <person name="Jiang B.G."/>
            <person name="Yang W.F."/>
            <person name="Lam T.T."/>
            <person name="Chang Q.C."/>
            <person name="Ding S.J."/>
            <person name="Wang X.J."/>
            <person name="Zhu J.G."/>
            <person name="Ruan X.D."/>
            <person name="Zhao L."/>
            <person name="Wei J.T."/>
            <person name="Ye R.Z."/>
            <person name="Que T.C."/>
            <person name="Du C.H."/>
            <person name="Zhou Y.H."/>
            <person name="Cheng J.X."/>
            <person name="Dai P.F."/>
            <person name="Guo W.B."/>
            <person name="Han X.H."/>
            <person name="Huang E.J."/>
            <person name="Li L.F."/>
            <person name="Wei W."/>
            <person name="Gao Y.C."/>
            <person name="Liu J.Z."/>
            <person name="Shao H.Z."/>
            <person name="Wang X."/>
            <person name="Wang C.C."/>
            <person name="Yang T.C."/>
            <person name="Huo Q.B."/>
            <person name="Li W."/>
            <person name="Chen H.Y."/>
            <person name="Chen S.E."/>
            <person name="Zhou L.G."/>
            <person name="Ni X.B."/>
            <person name="Tian J.H."/>
            <person name="Sheng Y."/>
            <person name="Liu T."/>
            <person name="Pan Y.S."/>
            <person name="Xia L.Y."/>
            <person name="Li J."/>
            <person name="Zhao F."/>
            <person name="Cao W.C."/>
        </authorList>
    </citation>
    <scope>NUCLEOTIDE SEQUENCE [LARGE SCALE GENOMIC DNA]</scope>
    <source>
        <strain evidence="1">HaeL-2018</strain>
    </source>
</reference>
<dbReference type="Proteomes" id="UP000821853">
    <property type="component" value="Unassembled WGS sequence"/>
</dbReference>
<comment type="caution">
    <text evidence="1">The sequence shown here is derived from an EMBL/GenBank/DDBJ whole genome shotgun (WGS) entry which is preliminary data.</text>
</comment>
<gene>
    <name evidence="1" type="ORF">HPB48_026517</name>
</gene>